<evidence type="ECO:0000313" key="3">
    <source>
        <dbReference type="EMBL" id="OHT13515.1"/>
    </source>
</evidence>
<keyword evidence="2" id="KW-1133">Transmembrane helix</keyword>
<dbReference type="InterPro" id="IPR009030">
    <property type="entry name" value="Growth_fac_rcpt_cys_sf"/>
</dbReference>
<reference evidence="3" key="1">
    <citation type="submission" date="2016-10" db="EMBL/GenBank/DDBJ databases">
        <authorList>
            <person name="Benchimol M."/>
            <person name="Almeida L.G."/>
            <person name="Vasconcelos A.T."/>
            <person name="Perreira-Neves A."/>
            <person name="Rosa I.A."/>
            <person name="Tasca T."/>
            <person name="Bogo M.R."/>
            <person name="de Souza W."/>
        </authorList>
    </citation>
    <scope>NUCLEOTIDE SEQUENCE [LARGE SCALE GENOMIC DNA]</scope>
    <source>
        <strain evidence="3">K</strain>
    </source>
</reference>
<dbReference type="SMART" id="SM00261">
    <property type="entry name" value="FU"/>
    <property type="match status" value="6"/>
</dbReference>
<dbReference type="PANTHER" id="PTHR46987:SF7">
    <property type="entry name" value="TNFR-CYS DOMAIN-CONTAINING PROTEIN"/>
    <property type="match status" value="1"/>
</dbReference>
<proteinExistence type="predicted"/>
<gene>
    <name evidence="3" type="ORF">TRFO_16275</name>
</gene>
<name>A0A1J4KQJ9_9EUKA</name>
<dbReference type="PANTHER" id="PTHR46987">
    <property type="entry name" value="NEUROHYPOPHYSIAL HORMONES, N-TERMINAL DOMAIN CONTAINING PROTEIN"/>
    <property type="match status" value="1"/>
</dbReference>
<evidence type="ECO:0000256" key="2">
    <source>
        <dbReference type="SAM" id="Phobius"/>
    </source>
</evidence>
<sequence length="739" mass="82869">MEENKCIKECSSGYFIKQNSSTEGFAAKCENCQNHKNLIGDCQLCSSESVCTRCQGNQFLKVDKCVVKCDDGYYDSHYPNFYGYNGLCSKCDIPLKNCSQCPNSSVCTECKEEKWLQDGSCINECQLHYYEKSFGVNGIGKECQHCSEGCHTCPGNNCTSCFDSYFLELNKETLLYECQLCNSTIPDCILCDNSDICTSCEHGKYLTSSFTCEEGCREGFYESNSSNNGVGLICLLCADSITNCYSCSSFDVCTSCGSGKWLQNNKCVDKCSSETYYHDTINGIKVCSVCKDVIFNCIECESSTKCIICDDEFVQFHGYCINECPYGYVEDIQGICIDQSNVDKHADQDESDGVLKSNILIVYKYELDDGSDEGIPLKYRGEITWVDTSYTNVTMIGRATPRSEFYLRSNSSVTNITIDSEGDIKYGGAIFGIRTTENPMYINFDQKVVPVNILSDVSESTLNINSFYDELQINGKLTLSNSIFVMHSEKELLESITIVELIIYQQSLLSSNVNKIFVDYIELKRSSISSLYSVEIQKELTIDTGSSTTFYGTSTINPTTQIILYYNASTDIRTPAIILEDGIDLPDKANKITIQKEDGNIDTETGNNPDWKIICGYNFVSCENWTQLFGVSTLPYGAAECRTLDDSQICLVAYESDANNNEQGEHGNDQTKNFPFYIIGIIAGFLVLSTTGYIIWRYIVIWKNKERSTSDSMMTDDEEQPETVFSNDNEDEDDDEFTL</sequence>
<dbReference type="RefSeq" id="XP_068366651.1">
    <property type="nucleotide sequence ID" value="XM_068498878.1"/>
</dbReference>
<evidence type="ECO:0000313" key="4">
    <source>
        <dbReference type="Proteomes" id="UP000179807"/>
    </source>
</evidence>
<dbReference type="Proteomes" id="UP000179807">
    <property type="component" value="Unassembled WGS sequence"/>
</dbReference>
<feature type="compositionally biased region" description="Acidic residues" evidence="1">
    <location>
        <begin position="728"/>
        <end position="739"/>
    </location>
</feature>
<dbReference type="GeneID" id="94833582"/>
<comment type="caution">
    <text evidence="3">The sequence shown here is derived from an EMBL/GenBank/DDBJ whole genome shotgun (WGS) entry which is preliminary data.</text>
</comment>
<feature type="transmembrane region" description="Helical" evidence="2">
    <location>
        <begin position="674"/>
        <end position="696"/>
    </location>
</feature>
<dbReference type="EMBL" id="MLAK01000510">
    <property type="protein sequence ID" value="OHT13515.1"/>
    <property type="molecule type" value="Genomic_DNA"/>
</dbReference>
<keyword evidence="2" id="KW-0812">Transmembrane</keyword>
<dbReference type="VEuPathDB" id="TrichDB:TRFO_16275"/>
<accession>A0A1J4KQJ9</accession>
<dbReference type="Gene3D" id="2.10.220.10">
    <property type="entry name" value="Hormone Receptor, Insulin-like Growth Factor Receptor 1, Chain A, domain 2"/>
    <property type="match status" value="4"/>
</dbReference>
<dbReference type="InterPro" id="IPR006212">
    <property type="entry name" value="Furin_repeat"/>
</dbReference>
<dbReference type="AlphaFoldDB" id="A0A1J4KQJ9"/>
<keyword evidence="4" id="KW-1185">Reference proteome</keyword>
<organism evidence="3 4">
    <name type="scientific">Tritrichomonas foetus</name>
    <dbReference type="NCBI Taxonomy" id="1144522"/>
    <lineage>
        <taxon>Eukaryota</taxon>
        <taxon>Metamonada</taxon>
        <taxon>Parabasalia</taxon>
        <taxon>Tritrichomonadida</taxon>
        <taxon>Tritrichomonadidae</taxon>
        <taxon>Tritrichomonas</taxon>
    </lineage>
</organism>
<dbReference type="CDD" id="cd00064">
    <property type="entry name" value="FU"/>
    <property type="match status" value="1"/>
</dbReference>
<evidence type="ECO:0000256" key="1">
    <source>
        <dbReference type="SAM" id="MobiDB-lite"/>
    </source>
</evidence>
<dbReference type="OrthoDB" id="300641at2759"/>
<feature type="region of interest" description="Disordered" evidence="1">
    <location>
        <begin position="710"/>
        <end position="739"/>
    </location>
</feature>
<dbReference type="SUPFAM" id="SSF57184">
    <property type="entry name" value="Growth factor receptor domain"/>
    <property type="match status" value="2"/>
</dbReference>
<dbReference type="InterPro" id="IPR051514">
    <property type="entry name" value="R-spondin"/>
</dbReference>
<protein>
    <submittedName>
        <fullName evidence="3">Uncharacterized protein</fullName>
    </submittedName>
</protein>
<keyword evidence="2" id="KW-0472">Membrane</keyword>